<dbReference type="EMBL" id="POUD01000388">
    <property type="protein sequence ID" value="PZG04323.1"/>
    <property type="molecule type" value="Genomic_DNA"/>
</dbReference>
<sequence length="68" mass="7416">MAEAEQTWTWGPLVLPREQGWACGCSPDCPETSVVALIRHNPDWRYGLCEDSARAAGCPDNLLGTEPS</sequence>
<proteinExistence type="predicted"/>
<evidence type="ECO:0000313" key="2">
    <source>
        <dbReference type="Proteomes" id="UP000249304"/>
    </source>
</evidence>
<protein>
    <submittedName>
        <fullName evidence="1">Uncharacterized protein</fullName>
    </submittedName>
</protein>
<gene>
    <name evidence="1" type="ORF">C1J01_44790</name>
</gene>
<dbReference type="AlphaFoldDB" id="A0A2W2D0S7"/>
<keyword evidence="2" id="KW-1185">Reference proteome</keyword>
<name>A0A2W2D0S7_9ACTN</name>
<reference evidence="1 2" key="1">
    <citation type="submission" date="2018-01" db="EMBL/GenBank/DDBJ databases">
        <title>Draft genome sequence of Nonomuraea sp. KC333.</title>
        <authorList>
            <person name="Sahin N."/>
            <person name="Saygin H."/>
            <person name="Ay H."/>
        </authorList>
    </citation>
    <scope>NUCLEOTIDE SEQUENCE [LARGE SCALE GENOMIC DNA]</scope>
    <source>
        <strain evidence="1 2">KC333</strain>
    </source>
</reference>
<dbReference type="Proteomes" id="UP000249304">
    <property type="component" value="Unassembled WGS sequence"/>
</dbReference>
<organism evidence="1 2">
    <name type="scientific">Nonomuraea aridisoli</name>
    <dbReference type="NCBI Taxonomy" id="2070368"/>
    <lineage>
        <taxon>Bacteria</taxon>
        <taxon>Bacillati</taxon>
        <taxon>Actinomycetota</taxon>
        <taxon>Actinomycetes</taxon>
        <taxon>Streptosporangiales</taxon>
        <taxon>Streptosporangiaceae</taxon>
        <taxon>Nonomuraea</taxon>
    </lineage>
</organism>
<accession>A0A2W2D0S7</accession>
<comment type="caution">
    <text evidence="1">The sequence shown here is derived from an EMBL/GenBank/DDBJ whole genome shotgun (WGS) entry which is preliminary data.</text>
</comment>
<dbReference type="RefSeq" id="WP_111185115.1">
    <property type="nucleotide sequence ID" value="NZ_POUD01000388.1"/>
</dbReference>
<evidence type="ECO:0000313" key="1">
    <source>
        <dbReference type="EMBL" id="PZG04323.1"/>
    </source>
</evidence>